<feature type="region of interest" description="Uridylyltransferase" evidence="7">
    <location>
        <begin position="1"/>
        <end position="412"/>
    </location>
</feature>
<dbReference type="PANTHER" id="PTHR47320:SF1">
    <property type="entry name" value="BIFUNCTIONAL URIDYLYLTRANSFERASE_URIDYLYL-REMOVING ENZYME"/>
    <property type="match status" value="1"/>
</dbReference>
<evidence type="ECO:0000256" key="3">
    <source>
        <dbReference type="ARBA" id="ARBA00022737"/>
    </source>
</evidence>
<feature type="domain" description="ACT" evidence="8">
    <location>
        <begin position="877"/>
        <end position="952"/>
    </location>
</feature>
<name>A0A975EQZ7_9RHOB</name>
<dbReference type="SMART" id="SM00471">
    <property type="entry name" value="HDc"/>
    <property type="match status" value="1"/>
</dbReference>
<comment type="catalytic activity">
    <reaction evidence="7">
        <text>[protein-PII]-L-tyrosine + UTP = [protein-PII]-uridylyl-L-tyrosine + diphosphate</text>
        <dbReference type="Rhea" id="RHEA:13673"/>
        <dbReference type="Rhea" id="RHEA-COMP:12147"/>
        <dbReference type="Rhea" id="RHEA-COMP:12148"/>
        <dbReference type="ChEBI" id="CHEBI:33019"/>
        <dbReference type="ChEBI" id="CHEBI:46398"/>
        <dbReference type="ChEBI" id="CHEBI:46858"/>
        <dbReference type="ChEBI" id="CHEBI:90602"/>
        <dbReference type="EC" id="2.7.7.59"/>
    </reaction>
</comment>
<keyword evidence="4 7" id="KW-0378">Hydrolase</keyword>
<dbReference type="InterPro" id="IPR002912">
    <property type="entry name" value="ACT_dom"/>
</dbReference>
<dbReference type="Pfam" id="PF08335">
    <property type="entry name" value="GlnD_UR_UTase"/>
    <property type="match status" value="1"/>
</dbReference>
<dbReference type="NCBIfam" id="TIGR01693">
    <property type="entry name" value="UTase_glnD"/>
    <property type="match status" value="1"/>
</dbReference>
<dbReference type="SUPFAM" id="SSF81891">
    <property type="entry name" value="Poly A polymerase C-terminal region-like"/>
    <property type="match status" value="1"/>
</dbReference>
<reference evidence="10" key="1">
    <citation type="submission" date="2020-07" db="EMBL/GenBank/DDBJ databases">
        <title>Genome sequences of bacteria associated with the marine, planktonic diatom Thalassiosira profunda strain ECT2AJA-044.</title>
        <authorList>
            <person name="Gargas C.B."/>
            <person name="Roberts W.R."/>
            <person name="Alverson A.J."/>
        </authorList>
    </citation>
    <scope>NUCLEOTIDE SEQUENCE</scope>
    <source>
        <strain evidence="10">ECT2AJA-044</strain>
    </source>
</reference>
<dbReference type="HAMAP" id="MF_00277">
    <property type="entry name" value="PII_uridylyl_transf"/>
    <property type="match status" value="1"/>
</dbReference>
<dbReference type="GO" id="GO:0008773">
    <property type="term" value="F:[protein-PII] uridylyltransferase activity"/>
    <property type="evidence" value="ECO:0007669"/>
    <property type="project" value="UniProtKB-UniRule"/>
</dbReference>
<accession>A0A975EQZ7</accession>
<dbReference type="Gene3D" id="3.30.460.10">
    <property type="entry name" value="Beta Polymerase, domain 2"/>
    <property type="match status" value="1"/>
</dbReference>
<evidence type="ECO:0000313" key="11">
    <source>
        <dbReference type="Proteomes" id="UP000665026"/>
    </source>
</evidence>
<dbReference type="CDD" id="cd00077">
    <property type="entry name" value="HDc"/>
    <property type="match status" value="1"/>
</dbReference>
<dbReference type="NCBIfam" id="NF003467">
    <property type="entry name" value="PRK05092.1"/>
    <property type="match status" value="1"/>
</dbReference>
<keyword evidence="6 7" id="KW-0511">Multifunctional enzyme</keyword>
<comment type="catalytic activity">
    <reaction evidence="7">
        <text>[protein-PII]-uridylyl-L-tyrosine + H2O = [protein-PII]-L-tyrosine + UMP + H(+)</text>
        <dbReference type="Rhea" id="RHEA:48600"/>
        <dbReference type="Rhea" id="RHEA-COMP:12147"/>
        <dbReference type="Rhea" id="RHEA-COMP:12148"/>
        <dbReference type="ChEBI" id="CHEBI:15377"/>
        <dbReference type="ChEBI" id="CHEBI:15378"/>
        <dbReference type="ChEBI" id="CHEBI:46858"/>
        <dbReference type="ChEBI" id="CHEBI:57865"/>
        <dbReference type="ChEBI" id="CHEBI:90602"/>
    </reaction>
</comment>
<evidence type="ECO:0000256" key="5">
    <source>
        <dbReference type="ARBA" id="ARBA00022842"/>
    </source>
</evidence>
<keyword evidence="2 7" id="KW-0548">Nucleotidyltransferase</keyword>
<protein>
    <recommendedName>
        <fullName evidence="7">Bifunctional uridylyltransferase/uridylyl-removing enzyme</fullName>
        <shortName evidence="7">UTase/UR</shortName>
    </recommendedName>
    <alternativeName>
        <fullName evidence="7">Bifunctional [protein-PII] modification enzyme</fullName>
    </alternativeName>
    <alternativeName>
        <fullName evidence="7">Bifunctional nitrogen sensor protein</fullName>
    </alternativeName>
    <domain>
        <recommendedName>
            <fullName evidence="7">[Protein-PII] uridylyltransferase</fullName>
            <shortName evidence="7">PII uridylyltransferase</shortName>
            <shortName evidence="7">UTase</shortName>
            <ecNumber evidence="7">2.7.7.59</ecNumber>
        </recommendedName>
    </domain>
    <domain>
        <recommendedName>
            <fullName evidence="7">[Protein-PII]-UMP uridylyl-removing enzyme</fullName>
            <shortName evidence="7">UR</shortName>
            <ecNumber evidence="7">3.1.4.-</ecNumber>
        </recommendedName>
    </domain>
</protein>
<evidence type="ECO:0000256" key="7">
    <source>
        <dbReference type="HAMAP-Rule" id="MF_00277"/>
    </source>
</evidence>
<dbReference type="InterPro" id="IPR013546">
    <property type="entry name" value="PII_UdlTrfase/GS_AdlTrfase"/>
</dbReference>
<comment type="activity regulation">
    <text evidence="7">Uridylyltransferase (UTase) activity is inhibited by glutamine, while glutamine activates uridylyl-removing (UR) activity.</text>
</comment>
<dbReference type="InterPro" id="IPR003607">
    <property type="entry name" value="HD/PDEase_dom"/>
</dbReference>
<comment type="caution">
    <text evidence="7">Lacks conserved residue(s) required for the propagation of feature annotation.</text>
</comment>
<comment type="function">
    <text evidence="7">Modifies, by uridylylation and deuridylylation, the PII regulatory proteins (GlnB and homologs), in response to the nitrogen status of the cell that GlnD senses through the glutamine level. Under low glutamine levels, catalyzes the conversion of the PII proteins and UTP to PII-UMP and PPi, while under higher glutamine levels, GlnD hydrolyzes PII-UMP to PII and UMP (deuridylylation). Thus, controls uridylylation state and activity of the PII proteins, and plays an important role in the regulation of nitrogen metabolism.</text>
</comment>
<dbReference type="InterPro" id="IPR045865">
    <property type="entry name" value="ACT-like_dom_sf"/>
</dbReference>
<feature type="domain" description="HD" evidence="9">
    <location>
        <begin position="529"/>
        <end position="651"/>
    </location>
</feature>
<keyword evidence="1 7" id="KW-0808">Transferase</keyword>
<dbReference type="Pfam" id="PF24931">
    <property type="entry name" value="ACT_ACR9_3rd"/>
    <property type="match status" value="1"/>
</dbReference>
<dbReference type="PROSITE" id="PS51831">
    <property type="entry name" value="HD"/>
    <property type="match status" value="1"/>
</dbReference>
<dbReference type="KEGG" id="cact:HZ995_03505"/>
<dbReference type="CDD" id="cd04900">
    <property type="entry name" value="ACT_UUR-like_1"/>
    <property type="match status" value="1"/>
</dbReference>
<comment type="similarity">
    <text evidence="7">Belongs to the GlnD family.</text>
</comment>
<dbReference type="PANTHER" id="PTHR47320">
    <property type="entry name" value="BIFUNCTIONAL URIDYLYLTRANSFERASE/URIDYLYL-REMOVING ENZYME"/>
    <property type="match status" value="1"/>
</dbReference>
<gene>
    <name evidence="7" type="primary">glnD</name>
    <name evidence="10" type="ORF">HZ995_03505</name>
</gene>
<dbReference type="PIRSF" id="PIRSF006288">
    <property type="entry name" value="PII_uridyltransf"/>
    <property type="match status" value="1"/>
</dbReference>
<organism evidence="10 11">
    <name type="scientific">Cognatishimia activa</name>
    <dbReference type="NCBI Taxonomy" id="1715691"/>
    <lineage>
        <taxon>Bacteria</taxon>
        <taxon>Pseudomonadati</taxon>
        <taxon>Pseudomonadota</taxon>
        <taxon>Alphaproteobacteria</taxon>
        <taxon>Rhodobacterales</taxon>
        <taxon>Paracoccaceae</taxon>
        <taxon>Cognatishimia</taxon>
    </lineage>
</organism>
<dbReference type="PROSITE" id="PS51671">
    <property type="entry name" value="ACT"/>
    <property type="match status" value="2"/>
</dbReference>
<feature type="domain" description="ACT" evidence="8">
    <location>
        <begin position="767"/>
        <end position="843"/>
    </location>
</feature>
<evidence type="ECO:0000313" key="10">
    <source>
        <dbReference type="EMBL" id="QTN36599.1"/>
    </source>
</evidence>
<dbReference type="InterPro" id="IPR010043">
    <property type="entry name" value="UTase/UR"/>
</dbReference>
<comment type="cofactor">
    <cofactor evidence="7">
        <name>Mg(2+)</name>
        <dbReference type="ChEBI" id="CHEBI:18420"/>
    </cofactor>
</comment>
<dbReference type="GO" id="GO:0008081">
    <property type="term" value="F:phosphoric diester hydrolase activity"/>
    <property type="evidence" value="ECO:0007669"/>
    <property type="project" value="UniProtKB-UniRule"/>
</dbReference>
<dbReference type="EC" id="3.1.4.-" evidence="7"/>
<dbReference type="SUPFAM" id="SSF81593">
    <property type="entry name" value="Nucleotidyltransferase substrate binding subunit/domain"/>
    <property type="match status" value="1"/>
</dbReference>
<dbReference type="SUPFAM" id="SSF55021">
    <property type="entry name" value="ACT-like"/>
    <property type="match status" value="2"/>
</dbReference>
<proteinExistence type="inferred from homology"/>
<dbReference type="CDD" id="cd05401">
    <property type="entry name" value="NT_GlnE_GlnD_like"/>
    <property type="match status" value="1"/>
</dbReference>
<keyword evidence="3" id="KW-0677">Repeat</keyword>
<dbReference type="InterPro" id="IPR006674">
    <property type="entry name" value="HD_domain"/>
</dbReference>
<dbReference type="Proteomes" id="UP000665026">
    <property type="component" value="Chromosome"/>
</dbReference>
<evidence type="ECO:0000256" key="1">
    <source>
        <dbReference type="ARBA" id="ARBA00022679"/>
    </source>
</evidence>
<dbReference type="Gene3D" id="1.10.3090.10">
    <property type="entry name" value="cca-adding enzyme, domain 2"/>
    <property type="match status" value="1"/>
</dbReference>
<dbReference type="SUPFAM" id="SSF81301">
    <property type="entry name" value="Nucleotidyltransferase"/>
    <property type="match status" value="1"/>
</dbReference>
<evidence type="ECO:0000256" key="2">
    <source>
        <dbReference type="ARBA" id="ARBA00022695"/>
    </source>
</evidence>
<evidence type="ECO:0000259" key="8">
    <source>
        <dbReference type="PROSITE" id="PS51671"/>
    </source>
</evidence>
<evidence type="ECO:0000259" key="9">
    <source>
        <dbReference type="PROSITE" id="PS51831"/>
    </source>
</evidence>
<comment type="domain">
    <text evidence="7">Has four distinct domains: an N-terminal nucleotidyltransferase (NT) domain responsible for UTase activity, a central HD domain that encodes UR activity, and two C-terminal ACT domains that seem to have a role in glutamine sensing.</text>
</comment>
<dbReference type="Pfam" id="PF01966">
    <property type="entry name" value="HD"/>
    <property type="match status" value="1"/>
</dbReference>
<dbReference type="EC" id="2.7.7.59" evidence="7"/>
<evidence type="ECO:0000256" key="6">
    <source>
        <dbReference type="ARBA" id="ARBA00023268"/>
    </source>
</evidence>
<dbReference type="AlphaFoldDB" id="A0A975EQZ7"/>
<dbReference type="GO" id="GO:0006808">
    <property type="term" value="P:regulation of nitrogen utilization"/>
    <property type="evidence" value="ECO:0007669"/>
    <property type="project" value="UniProtKB-UniRule"/>
</dbReference>
<keyword evidence="5 7" id="KW-0460">Magnesium</keyword>
<evidence type="ECO:0000256" key="4">
    <source>
        <dbReference type="ARBA" id="ARBA00022801"/>
    </source>
</evidence>
<sequence length="955" mass="107902">MEQTNAGWQWPRCVTNRLLFLTQLQEVSPEQVSKSAGFLPNPPQDLICDPDLIVDRAKLGAALADLCSSTQDAKEIRSGVVALLRDVQKTGRAAIEAGFETRPFDARPLTRAYTWLTDCMVTTTHHVAITYLHPLATPTEGEKIALFAVGGYGRGEMAPQSDVDLLFLTPYKITPWAESVIESMLYMLWDLRLKVGHSSRTVKDCVRLGGEDFTIRTALLEQRFLAGFAPLGQELPAKLEADLFKGSERQFIEAKLAERDARHVKQGARYVVEPNVKEGKGGLRDLQSLFWIAKYVYHVNDVRELVGLGLFTQDEFQLFTRAENFLWATRAHLHLLAKRPMEQLSFDMQVMVAERMGYEDKAGRRAVEIFMQEYFRHATAVGDLTRILLTKLEARHAKAPALMERIFKRKRKVKDGYKVIHNRLAIANDKAFLTDKLNILRLFEEGLRTGLLIHPDAMRLVTANLHLIDDAFRKDKRAAKIFLDTLLKHGNPERALRRMNELGVLSAFIPEFEPIVAMMQFNMYHSYTVDEHTIQVISQLTKIEQDMLEEELPLSSGILRQGINRKVMIVALLLHDIGKGREIDHSILGAQIAKKVAPRLGLNKDDCETVEWLVRSHLLMSDVAQKRDLSDPRTIRDFAKAVGSVKRLDLLTVLTVCDIRGVGPNTWNNWKATLIRSLYGLTRTVLDDGMEAINRTNRGAEARKALRKALAGWDPKVVKQETSRHYDAYWQGLPLEAQTVFATLLQDLGDDEIRIDLHPDTDRDATRVLFAIADHPGIFSRLAGALALVGANVVDARTYTTKDGYATAAFWIQDAEGHPYEASRLDRLSRTIHKTLKGEVVTSEAMKSRDVLKKRERAFKVPTTITFDNDGSELYTIIEVDTRDRPGLLFDLTRTLANSNIYIASAVIATYGEQVVDTFYVKDMFGLKFHTESKLKTLEKRLKDAIDKGSERANA</sequence>
<dbReference type="CDD" id="cd04899">
    <property type="entry name" value="ACT_ACR-UUR-like_2"/>
    <property type="match status" value="1"/>
</dbReference>
<dbReference type="InterPro" id="IPR043519">
    <property type="entry name" value="NT_sf"/>
</dbReference>
<dbReference type="EMBL" id="CP060010">
    <property type="protein sequence ID" value="QTN36599.1"/>
    <property type="molecule type" value="Genomic_DNA"/>
</dbReference>